<name>A0A0T6B1F2_9SCAR</name>
<dbReference type="GO" id="GO:0006750">
    <property type="term" value="P:glutathione biosynthetic process"/>
    <property type="evidence" value="ECO:0007669"/>
    <property type="project" value="InterPro"/>
</dbReference>
<proteinExistence type="predicted"/>
<organism evidence="1 2">
    <name type="scientific">Oryctes borbonicus</name>
    <dbReference type="NCBI Taxonomy" id="1629725"/>
    <lineage>
        <taxon>Eukaryota</taxon>
        <taxon>Metazoa</taxon>
        <taxon>Ecdysozoa</taxon>
        <taxon>Arthropoda</taxon>
        <taxon>Hexapoda</taxon>
        <taxon>Insecta</taxon>
        <taxon>Pterygota</taxon>
        <taxon>Neoptera</taxon>
        <taxon>Endopterygota</taxon>
        <taxon>Coleoptera</taxon>
        <taxon>Polyphaga</taxon>
        <taxon>Scarabaeiformia</taxon>
        <taxon>Scarabaeidae</taxon>
        <taxon>Dynastinae</taxon>
        <taxon>Oryctes</taxon>
    </lineage>
</organism>
<evidence type="ECO:0000313" key="2">
    <source>
        <dbReference type="Proteomes" id="UP000051574"/>
    </source>
</evidence>
<comment type="caution">
    <text evidence="1">The sequence shown here is derived from an EMBL/GenBank/DDBJ whole genome shotgun (WGS) entry which is preliminary data.</text>
</comment>
<keyword evidence="2" id="KW-1185">Reference proteome</keyword>
<gene>
    <name evidence="1" type="ORF">AMK59_5624</name>
</gene>
<accession>A0A0T6B1F2</accession>
<dbReference type="GO" id="GO:0035226">
    <property type="term" value="F:glutamate-cysteine ligase catalytic subunit binding"/>
    <property type="evidence" value="ECO:0007669"/>
    <property type="project" value="InterPro"/>
</dbReference>
<protein>
    <submittedName>
        <fullName evidence="1">Uncharacterized protein</fullName>
    </submittedName>
</protein>
<dbReference type="GO" id="GO:0017109">
    <property type="term" value="C:glutamate-cysteine ligase complex"/>
    <property type="evidence" value="ECO:0007669"/>
    <property type="project" value="TreeGrafter"/>
</dbReference>
<dbReference type="InterPro" id="IPR032963">
    <property type="entry name" value="Gclm"/>
</dbReference>
<reference evidence="1 2" key="1">
    <citation type="submission" date="2015-09" db="EMBL/GenBank/DDBJ databases">
        <title>Draft genome of the scarab beetle Oryctes borbonicus.</title>
        <authorList>
            <person name="Meyer J.M."/>
            <person name="Markov G.V."/>
            <person name="Baskaran P."/>
            <person name="Herrmann M."/>
            <person name="Sommer R.J."/>
            <person name="Roedelsperger C."/>
        </authorList>
    </citation>
    <scope>NUCLEOTIDE SEQUENCE [LARGE SCALE GENOMIC DNA]</scope>
    <source>
        <strain evidence="1">OB123</strain>
        <tissue evidence="1">Whole animal</tissue>
    </source>
</reference>
<sequence length="105" mass="11842">MESILKKSKTIIINTGNILALNDLTKNPGQNPAEELKEAINITLKDFKNSERIDSEPNHPLIISRQHDDLVTKISEQELSDLKIGLKIFVNSDDEEYLKEALDKG</sequence>
<dbReference type="GO" id="GO:0030234">
    <property type="term" value="F:enzyme regulator activity"/>
    <property type="evidence" value="ECO:0007669"/>
    <property type="project" value="TreeGrafter"/>
</dbReference>
<dbReference type="PANTHER" id="PTHR13295">
    <property type="entry name" value="GLUTAMATE CYSTEINE LIGASE REGULATORY SUBUNIT"/>
    <property type="match status" value="1"/>
</dbReference>
<evidence type="ECO:0000313" key="1">
    <source>
        <dbReference type="EMBL" id="KRT81170.1"/>
    </source>
</evidence>
<dbReference type="AlphaFoldDB" id="A0A0T6B1F2"/>
<dbReference type="EMBL" id="LJIG01016248">
    <property type="protein sequence ID" value="KRT81170.1"/>
    <property type="molecule type" value="Genomic_DNA"/>
</dbReference>
<dbReference type="OrthoDB" id="5596051at2759"/>
<dbReference type="Proteomes" id="UP000051574">
    <property type="component" value="Unassembled WGS sequence"/>
</dbReference>
<dbReference type="PANTHER" id="PTHR13295:SF4">
    <property type="entry name" value="GLUTAMATE--CYSTEINE LIGASE REGULATORY SUBUNIT"/>
    <property type="match status" value="1"/>
</dbReference>